<protein>
    <submittedName>
        <fullName evidence="1">MmcQ/YjbR family DNA-binding protein</fullName>
    </submittedName>
</protein>
<accession>A0ABV7WQS6</accession>
<dbReference type="RefSeq" id="WP_290282833.1">
    <property type="nucleotide sequence ID" value="NZ_JAUFQI010000001.1"/>
</dbReference>
<dbReference type="SUPFAM" id="SSF142906">
    <property type="entry name" value="YjbR-like"/>
    <property type="match status" value="1"/>
</dbReference>
<reference evidence="2" key="1">
    <citation type="journal article" date="2019" name="Int. J. Syst. Evol. Microbiol.">
        <title>The Global Catalogue of Microorganisms (GCM) 10K type strain sequencing project: providing services to taxonomists for standard genome sequencing and annotation.</title>
        <authorList>
            <consortium name="The Broad Institute Genomics Platform"/>
            <consortium name="The Broad Institute Genome Sequencing Center for Infectious Disease"/>
            <person name="Wu L."/>
            <person name="Ma J."/>
        </authorList>
    </citation>
    <scope>NUCLEOTIDE SEQUENCE [LARGE SCALE GENOMIC DNA]</scope>
    <source>
        <strain evidence="2">CECT 8288</strain>
    </source>
</reference>
<sequence length="124" mass="14075">MVSIGELHDQWRSHCLTKQGASEDTPFGPEALVFKVEGKMFALLMKRKQGLALNLKCDPQEALIIRESFEAVIPGYHMNKKHWNTVYLDQGLDESLIAGWIADSYNLVVQSLPKKTRIKYLGDN</sequence>
<dbReference type="Pfam" id="PF04237">
    <property type="entry name" value="YjbR"/>
    <property type="match status" value="1"/>
</dbReference>
<evidence type="ECO:0000313" key="1">
    <source>
        <dbReference type="EMBL" id="MFC3701176.1"/>
    </source>
</evidence>
<comment type="caution">
    <text evidence="1">The sequence shown here is derived from an EMBL/GenBank/DDBJ whole genome shotgun (WGS) entry which is preliminary data.</text>
</comment>
<organism evidence="1 2">
    <name type="scientific">Reinekea marina</name>
    <dbReference type="NCBI Taxonomy" id="1310421"/>
    <lineage>
        <taxon>Bacteria</taxon>
        <taxon>Pseudomonadati</taxon>
        <taxon>Pseudomonadota</taxon>
        <taxon>Gammaproteobacteria</taxon>
        <taxon>Oceanospirillales</taxon>
        <taxon>Saccharospirillaceae</taxon>
        <taxon>Reinekea</taxon>
    </lineage>
</organism>
<keyword evidence="2" id="KW-1185">Reference proteome</keyword>
<dbReference type="InterPro" id="IPR007351">
    <property type="entry name" value="YjbR"/>
</dbReference>
<name>A0ABV7WQS6_9GAMM</name>
<gene>
    <name evidence="1" type="ORF">ACFOND_05920</name>
</gene>
<dbReference type="InterPro" id="IPR038056">
    <property type="entry name" value="YjbR-like_sf"/>
</dbReference>
<dbReference type="Proteomes" id="UP001595710">
    <property type="component" value="Unassembled WGS sequence"/>
</dbReference>
<keyword evidence="1" id="KW-0238">DNA-binding</keyword>
<dbReference type="InterPro" id="IPR058532">
    <property type="entry name" value="YjbR/MT2646/Rv2570-like"/>
</dbReference>
<dbReference type="Gene3D" id="3.90.1150.30">
    <property type="match status" value="1"/>
</dbReference>
<proteinExistence type="predicted"/>
<dbReference type="PANTHER" id="PTHR35145:SF1">
    <property type="entry name" value="CYTOPLASMIC PROTEIN"/>
    <property type="match status" value="1"/>
</dbReference>
<evidence type="ECO:0000313" key="2">
    <source>
        <dbReference type="Proteomes" id="UP001595710"/>
    </source>
</evidence>
<dbReference type="GO" id="GO:0003677">
    <property type="term" value="F:DNA binding"/>
    <property type="evidence" value="ECO:0007669"/>
    <property type="project" value="UniProtKB-KW"/>
</dbReference>
<dbReference type="EMBL" id="JBHRYN010000008">
    <property type="protein sequence ID" value="MFC3701176.1"/>
    <property type="molecule type" value="Genomic_DNA"/>
</dbReference>
<dbReference type="PANTHER" id="PTHR35145">
    <property type="entry name" value="CYTOPLASMIC PROTEIN-RELATED"/>
    <property type="match status" value="1"/>
</dbReference>